<dbReference type="SFLD" id="SFLDS00003">
    <property type="entry name" value="Haloacid_Dehalogenase"/>
    <property type="match status" value="1"/>
</dbReference>
<sequence>MNTVIFTDLDGTFLNHDNYSFKESFEARKLVLLKKIPLIFNTSKTKDEALLLQDDVGIKEPFIIENGAAIYFPKNYNNFDLTFLNEIDNFHVFILGKEYKEILRFYNNFKDEYKMKGFSDMSLQEVSSLTGLSINRCELSVKRGFTEPFIIEDESKVIELSKKAKEYGIKITKGGRFYHLMGENQDKGMAIKKTIEIFEKLYDDKIKSIGLGDGQNDIAMFENVDLPIIIKNHEGNYVAYENENIQKSTFKGAKGWNEMVLKNV</sequence>
<dbReference type="InterPro" id="IPR006379">
    <property type="entry name" value="HAD-SF_hydro_IIB"/>
</dbReference>
<dbReference type="PANTHER" id="PTHR10000">
    <property type="entry name" value="PHOSPHOSERINE PHOSPHATASE"/>
    <property type="match status" value="1"/>
</dbReference>
<dbReference type="SFLD" id="SFLDG01142">
    <property type="entry name" value="C2.B.2:_Mannosyl-3-phosphoglyc"/>
    <property type="match status" value="1"/>
</dbReference>
<dbReference type="OrthoDB" id="193379at2"/>
<evidence type="ECO:0000256" key="3">
    <source>
        <dbReference type="ARBA" id="ARBA00022842"/>
    </source>
</evidence>
<reference evidence="4" key="1">
    <citation type="submission" date="2019-09" db="EMBL/GenBank/DDBJ databases">
        <title>Complete genome sequencing of four Arcobacter species reveals a diverse suite of mobile elements.</title>
        <authorList>
            <person name="Miller W.G."/>
            <person name="Yee E."/>
            <person name="Bono J.L."/>
        </authorList>
    </citation>
    <scope>NUCLEOTIDE SEQUENCE [LARGE SCALE GENOMIC DNA]</scope>
    <source>
        <strain evidence="4">LMG 26638</strain>
    </source>
</reference>
<organism evidence="4 5">
    <name type="scientific">Malaciobacter pacificus</name>
    <dbReference type="NCBI Taxonomy" id="1080223"/>
    <lineage>
        <taxon>Bacteria</taxon>
        <taxon>Pseudomonadati</taxon>
        <taxon>Campylobacterota</taxon>
        <taxon>Epsilonproteobacteria</taxon>
        <taxon>Campylobacterales</taxon>
        <taxon>Arcobacteraceae</taxon>
        <taxon>Malaciobacter</taxon>
    </lineage>
</organism>
<dbReference type="NCBIfam" id="TIGR01486">
    <property type="entry name" value="HAD-SF-IIB-MPGP"/>
    <property type="match status" value="1"/>
</dbReference>
<protein>
    <submittedName>
        <fullName evidence="4">Mannosyl-3-phosphoglycerate phosphatase</fullName>
        <ecNumber evidence="4">3.1.3.70</ecNumber>
    </submittedName>
</protein>
<proteinExistence type="predicted"/>
<accession>A0A5C2H801</accession>
<dbReference type="KEGG" id="apai:APAC_2019"/>
<dbReference type="InterPro" id="IPR036412">
    <property type="entry name" value="HAD-like_sf"/>
</dbReference>
<dbReference type="SFLD" id="SFLDG01140">
    <property type="entry name" value="C2.B:_Phosphomannomutase_and_P"/>
    <property type="match status" value="1"/>
</dbReference>
<evidence type="ECO:0000313" key="4">
    <source>
        <dbReference type="EMBL" id="QEP35091.1"/>
    </source>
</evidence>
<dbReference type="SUPFAM" id="SSF56784">
    <property type="entry name" value="HAD-like"/>
    <property type="match status" value="1"/>
</dbReference>
<dbReference type="GO" id="GO:0051479">
    <property type="term" value="P:mannosylglycerate biosynthetic process"/>
    <property type="evidence" value="ECO:0007669"/>
    <property type="project" value="InterPro"/>
</dbReference>
<dbReference type="Gene3D" id="3.30.980.20">
    <property type="entry name" value="Putative mannosyl-3-phosphoglycerate phosphatase, domain 2"/>
    <property type="match status" value="1"/>
</dbReference>
<dbReference type="EMBL" id="CP035928">
    <property type="protein sequence ID" value="QEP35091.1"/>
    <property type="molecule type" value="Genomic_DNA"/>
</dbReference>
<dbReference type="Gene3D" id="3.40.50.1000">
    <property type="entry name" value="HAD superfamily/HAD-like"/>
    <property type="match status" value="1"/>
</dbReference>
<gene>
    <name evidence="4" type="primary">mngB</name>
    <name evidence="4" type="ORF">APAC_2019</name>
</gene>
<dbReference type="InterPro" id="IPR023214">
    <property type="entry name" value="HAD_sf"/>
</dbReference>
<evidence type="ECO:0000256" key="1">
    <source>
        <dbReference type="ARBA" id="ARBA00022723"/>
    </source>
</evidence>
<dbReference type="InterPro" id="IPR006381">
    <property type="entry name" value="HAD-SF-IIB-MPGP"/>
</dbReference>
<reference evidence="4" key="2">
    <citation type="submission" date="2019-09" db="EMBL/GenBank/DDBJ databases">
        <title>Taxonomic note: a critical rebuttal of the proposed division of the genus Arcobacter into six genera, emended descriptions of Arcobacter anaerophilus and the genus Arcobacter, and an assessment of genus-level boundaries for Epsilonproteobacteria using in silico genomic comparator tools.</title>
        <authorList>
            <person name="On S.L.W."/>
            <person name="Miller W.G."/>
            <person name="Biggs P."/>
            <person name="Cornelius A."/>
            <person name="Vandamme P."/>
        </authorList>
    </citation>
    <scope>NUCLEOTIDE SEQUENCE [LARGE SCALE GENOMIC DNA]</scope>
    <source>
        <strain evidence="4">LMG 26638</strain>
    </source>
</reference>
<dbReference type="Proteomes" id="UP000322726">
    <property type="component" value="Chromosome"/>
</dbReference>
<keyword evidence="5" id="KW-1185">Reference proteome</keyword>
<dbReference type="EC" id="3.1.3.70" evidence="4"/>
<keyword evidence="3" id="KW-0460">Magnesium</keyword>
<keyword evidence="1" id="KW-0479">Metal-binding</keyword>
<dbReference type="GO" id="GO:0005829">
    <property type="term" value="C:cytosol"/>
    <property type="evidence" value="ECO:0007669"/>
    <property type="project" value="TreeGrafter"/>
</dbReference>
<dbReference type="RefSeq" id="WP_130233990.1">
    <property type="nucleotide sequence ID" value="NZ_BMEF01000006.1"/>
</dbReference>
<dbReference type="NCBIfam" id="TIGR01484">
    <property type="entry name" value="HAD-SF-IIB"/>
    <property type="match status" value="1"/>
</dbReference>
<dbReference type="Pfam" id="PF08282">
    <property type="entry name" value="Hydrolase_3"/>
    <property type="match status" value="1"/>
</dbReference>
<evidence type="ECO:0000313" key="5">
    <source>
        <dbReference type="Proteomes" id="UP000322726"/>
    </source>
</evidence>
<dbReference type="GO" id="GO:0000287">
    <property type="term" value="F:magnesium ion binding"/>
    <property type="evidence" value="ECO:0007669"/>
    <property type="project" value="TreeGrafter"/>
</dbReference>
<dbReference type="GO" id="GO:0050531">
    <property type="term" value="F:mannosyl-3-phosphoglycerate phosphatase activity"/>
    <property type="evidence" value="ECO:0007669"/>
    <property type="project" value="UniProtKB-EC"/>
</dbReference>
<dbReference type="PANTHER" id="PTHR10000:SF8">
    <property type="entry name" value="HAD SUPERFAMILY HYDROLASE-LIKE, TYPE 3"/>
    <property type="match status" value="1"/>
</dbReference>
<keyword evidence="2 4" id="KW-0378">Hydrolase</keyword>
<dbReference type="AlphaFoldDB" id="A0A5C2H801"/>
<evidence type="ECO:0000256" key="2">
    <source>
        <dbReference type="ARBA" id="ARBA00022801"/>
    </source>
</evidence>
<name>A0A5C2H801_9BACT</name>